<comment type="caution">
    <text evidence="1">The sequence shown here is derived from an EMBL/GenBank/DDBJ whole genome shotgun (WGS) entry which is preliminary data.</text>
</comment>
<keyword evidence="2" id="KW-1185">Reference proteome</keyword>
<dbReference type="EMBL" id="JAUHMF010000002">
    <property type="protein sequence ID" value="MDT8898831.1"/>
    <property type="molecule type" value="Genomic_DNA"/>
</dbReference>
<dbReference type="SUPFAM" id="SSF52540">
    <property type="entry name" value="P-loop containing nucleoside triphosphate hydrolases"/>
    <property type="match status" value="1"/>
</dbReference>
<accession>A0ABU3NPS4</accession>
<dbReference type="GO" id="GO:0003887">
    <property type="term" value="F:DNA-directed DNA polymerase activity"/>
    <property type="evidence" value="ECO:0007669"/>
    <property type="project" value="UniProtKB-EC"/>
</dbReference>
<proteinExistence type="predicted"/>
<dbReference type="Gene3D" id="3.40.50.300">
    <property type="entry name" value="P-loop containing nucleotide triphosphate hydrolases"/>
    <property type="match status" value="1"/>
</dbReference>
<keyword evidence="1" id="KW-0548">Nucleotidyltransferase</keyword>
<dbReference type="EC" id="2.7.7.7" evidence="1"/>
<dbReference type="Pfam" id="PF13177">
    <property type="entry name" value="DNA_pol3_delta2"/>
    <property type="match status" value="1"/>
</dbReference>
<dbReference type="InterPro" id="IPR027417">
    <property type="entry name" value="P-loop_NTPase"/>
</dbReference>
<gene>
    <name evidence="1" type="primary">holB</name>
    <name evidence="1" type="ORF">QYE77_11215</name>
</gene>
<sequence>MGWEIWGHTGAVNLLQGHLKQGRVRHAYLFCGPNGVGRRTLALRFAQALNCPQPIAPGEPCGTCRTCRQIAQMTHPDLLLVQVESGSTLKVDQVRALQHDLQLAPYESRYRVALLLNMERATISAQNALLKTLEEPPGQAVLLLTADTPESLLPTIVSRCEVVRLRPLPLADLALILEQERGLPPDWARELAHLSGGCPGLALHYDSEPERYQEHQRWLQDALYLLGQKRVERFQYIENLSKDRDQFRAVLRAWITLWRDLLLCTTNADVPLTNLAFESALRALARSLDSRQVTRCLAALEQGMAYLDANLNARLLGEMLLLGWPYLNPELTSASG</sequence>
<keyword evidence="1" id="KW-0808">Transferase</keyword>
<dbReference type="Proteomes" id="UP001254165">
    <property type="component" value="Unassembled WGS sequence"/>
</dbReference>
<protein>
    <submittedName>
        <fullName evidence="1">DNA polymerase III subunit delta</fullName>
        <ecNumber evidence="1">2.7.7.7</ecNumber>
    </submittedName>
</protein>
<evidence type="ECO:0000313" key="1">
    <source>
        <dbReference type="EMBL" id="MDT8898831.1"/>
    </source>
</evidence>
<dbReference type="InterPro" id="IPR004622">
    <property type="entry name" value="DNA_pol_HolB"/>
</dbReference>
<evidence type="ECO:0000313" key="2">
    <source>
        <dbReference type="Proteomes" id="UP001254165"/>
    </source>
</evidence>
<reference evidence="1 2" key="1">
    <citation type="submission" date="2023-07" db="EMBL/GenBank/DDBJ databases">
        <title>Novel species of Thermanaerothrix with wide hydrolytic capabilities.</title>
        <authorList>
            <person name="Zayulina K.S."/>
            <person name="Podosokorskaya O.A."/>
            <person name="Elcheninov A.G."/>
        </authorList>
    </citation>
    <scope>NUCLEOTIDE SEQUENCE [LARGE SCALE GENOMIC DNA]</scope>
    <source>
        <strain evidence="1 2">4228-RoL</strain>
    </source>
</reference>
<dbReference type="PANTHER" id="PTHR11669:SF8">
    <property type="entry name" value="DNA POLYMERASE III SUBUNIT DELTA"/>
    <property type="match status" value="1"/>
</dbReference>
<dbReference type="NCBIfam" id="TIGR00678">
    <property type="entry name" value="holB"/>
    <property type="match status" value="1"/>
</dbReference>
<dbReference type="RefSeq" id="WP_315625494.1">
    <property type="nucleotide sequence ID" value="NZ_JAUHMF010000002.1"/>
</dbReference>
<dbReference type="Gene3D" id="1.20.272.10">
    <property type="match status" value="1"/>
</dbReference>
<dbReference type="InterPro" id="IPR050238">
    <property type="entry name" value="DNA_Rep/Repair_Clamp_Loader"/>
</dbReference>
<dbReference type="PANTHER" id="PTHR11669">
    <property type="entry name" value="REPLICATION FACTOR C / DNA POLYMERASE III GAMMA-TAU SUBUNIT"/>
    <property type="match status" value="1"/>
</dbReference>
<name>A0ABU3NPS4_9CHLR</name>
<organism evidence="1 2">
    <name type="scientific">Thermanaerothrix solaris</name>
    <dbReference type="NCBI Taxonomy" id="3058434"/>
    <lineage>
        <taxon>Bacteria</taxon>
        <taxon>Bacillati</taxon>
        <taxon>Chloroflexota</taxon>
        <taxon>Anaerolineae</taxon>
        <taxon>Anaerolineales</taxon>
        <taxon>Anaerolineaceae</taxon>
        <taxon>Thermanaerothrix</taxon>
    </lineage>
</organism>